<dbReference type="PROSITE" id="PS51296">
    <property type="entry name" value="RIESKE"/>
    <property type="match status" value="1"/>
</dbReference>
<keyword evidence="7" id="KW-0560">Oxidoreductase</keyword>
<dbReference type="InterPro" id="IPR036922">
    <property type="entry name" value="Rieske_2Fe-2S_sf"/>
</dbReference>
<protein>
    <submittedName>
        <fullName evidence="12">Rieske 2Fe-2S domain protein Pao, putative</fullName>
    </submittedName>
</protein>
<dbReference type="HOGENOM" id="CLU_003927_1_1_3"/>
<keyword evidence="3" id="KW-0001">2Fe-2S</keyword>
<dbReference type="EMBL" id="CP000838">
    <property type="protein sequence ID" value="ABW31576.1"/>
    <property type="molecule type" value="Genomic_DNA"/>
</dbReference>
<dbReference type="GO" id="GO:0016020">
    <property type="term" value="C:membrane"/>
    <property type="evidence" value="ECO:0007669"/>
    <property type="project" value="UniProtKB-SubCell"/>
</dbReference>
<comment type="subcellular location">
    <subcellularLocation>
        <location evidence="1">Membrane</location>
    </subcellularLocation>
</comment>
<gene>
    <name evidence="12" type="ordered locus">AM1_A0067</name>
</gene>
<dbReference type="SUPFAM" id="SSF50022">
    <property type="entry name" value="ISP domain"/>
    <property type="match status" value="1"/>
</dbReference>
<dbReference type="GO" id="GO:0005737">
    <property type="term" value="C:cytoplasm"/>
    <property type="evidence" value="ECO:0007669"/>
    <property type="project" value="TreeGrafter"/>
</dbReference>
<dbReference type="InterPro" id="IPR013626">
    <property type="entry name" value="PaO"/>
</dbReference>
<dbReference type="SUPFAM" id="SSF55961">
    <property type="entry name" value="Bet v1-like"/>
    <property type="match status" value="1"/>
</dbReference>
<keyword evidence="13" id="KW-1185">Reference proteome</keyword>
<keyword evidence="2" id="KW-0812">Transmembrane</keyword>
<keyword evidence="4" id="KW-0479">Metal-binding</keyword>
<evidence type="ECO:0000313" key="12">
    <source>
        <dbReference type="EMBL" id="ABW31576.1"/>
    </source>
</evidence>
<dbReference type="GO" id="GO:0051537">
    <property type="term" value="F:2 iron, 2 sulfur cluster binding"/>
    <property type="evidence" value="ECO:0007669"/>
    <property type="project" value="UniProtKB-KW"/>
</dbReference>
<dbReference type="Pfam" id="PF08417">
    <property type="entry name" value="PaO"/>
    <property type="match status" value="1"/>
</dbReference>
<evidence type="ECO:0000313" key="13">
    <source>
        <dbReference type="Proteomes" id="UP000000268"/>
    </source>
</evidence>
<dbReference type="PANTHER" id="PTHR21266:SF32">
    <property type="entry name" value="CHOLESTEROL 7-DESATURASE NVD"/>
    <property type="match status" value="1"/>
</dbReference>
<geneLocation type="plasmid" evidence="12 13">
    <name>pREB1</name>
</geneLocation>
<evidence type="ECO:0000256" key="6">
    <source>
        <dbReference type="ARBA" id="ARBA00022989"/>
    </source>
</evidence>
<keyword evidence="5" id="KW-0809">Transit peptide</keyword>
<organism evidence="12 13">
    <name type="scientific">Acaryochloris marina (strain MBIC 11017)</name>
    <dbReference type="NCBI Taxonomy" id="329726"/>
    <lineage>
        <taxon>Bacteria</taxon>
        <taxon>Bacillati</taxon>
        <taxon>Cyanobacteriota</taxon>
        <taxon>Cyanophyceae</taxon>
        <taxon>Acaryochloridales</taxon>
        <taxon>Acaryochloridaceae</taxon>
        <taxon>Acaryochloris</taxon>
    </lineage>
</organism>
<dbReference type="Gene3D" id="3.90.380.10">
    <property type="entry name" value="Naphthalene 1,2-dioxygenase Alpha Subunit, Chain A, domain 1"/>
    <property type="match status" value="1"/>
</dbReference>
<dbReference type="InterPro" id="IPR017941">
    <property type="entry name" value="Rieske_2Fe-2S"/>
</dbReference>
<keyword evidence="9" id="KW-0411">Iron-sulfur</keyword>
<dbReference type="AlphaFoldDB" id="A8ZK76"/>
<keyword evidence="10" id="KW-0472">Membrane</keyword>
<evidence type="ECO:0000256" key="1">
    <source>
        <dbReference type="ARBA" id="ARBA00004370"/>
    </source>
</evidence>
<dbReference type="PANTHER" id="PTHR21266">
    <property type="entry name" value="IRON-SULFUR DOMAIN CONTAINING PROTEIN"/>
    <property type="match status" value="1"/>
</dbReference>
<keyword evidence="12" id="KW-0614">Plasmid</keyword>
<name>A8ZK76_ACAM1</name>
<evidence type="ECO:0000256" key="3">
    <source>
        <dbReference type="ARBA" id="ARBA00022714"/>
    </source>
</evidence>
<dbReference type="Pfam" id="PF00355">
    <property type="entry name" value="Rieske"/>
    <property type="match status" value="1"/>
</dbReference>
<dbReference type="RefSeq" id="WP_012166578.1">
    <property type="nucleotide sequence ID" value="NC_009926.1"/>
</dbReference>
<evidence type="ECO:0000256" key="7">
    <source>
        <dbReference type="ARBA" id="ARBA00023002"/>
    </source>
</evidence>
<keyword evidence="8" id="KW-0408">Iron</keyword>
<keyword evidence="6" id="KW-1133">Transmembrane helix</keyword>
<evidence type="ECO:0000256" key="5">
    <source>
        <dbReference type="ARBA" id="ARBA00022946"/>
    </source>
</evidence>
<dbReference type="GO" id="GO:0010277">
    <property type="term" value="F:chlorophyllide a oxygenase activity"/>
    <property type="evidence" value="ECO:0007669"/>
    <property type="project" value="InterPro"/>
</dbReference>
<dbReference type="InterPro" id="IPR050584">
    <property type="entry name" value="Cholesterol_7-desaturase"/>
</dbReference>
<evidence type="ECO:0000256" key="4">
    <source>
        <dbReference type="ARBA" id="ARBA00022723"/>
    </source>
</evidence>
<proteinExistence type="predicted"/>
<sequence length="492" mass="55353">MTTHINPETEALELNSPKPRSAAVEQPFNWLKQWYPISPLSYLDSTCPTPITILGKKLVVWHHERQWTVMDDTCPHKLTQLSLGKIQDDGTLVCRQHGWQFDCSGQCVKIPMLADSGSSAAVYRNVRSHVSTYPTQVAQELLWVWLDCSSAAQEECQQKQPATLPDPSEQWTEAEWHLSDVPVGYTVSLESSLDPSHAQFLHEGIFGFSPATAMPMRDLELEGEMSAEDGFMLRHGGYNAFNQGMRATRRFCPPCANMTQYHLPTGGIQIFQLYFVPTTPGHCRYIGKFAIDTPPPAPRFNFFQWANRQLWGLLPQDVQVGLQHLGAYKLSDQDITAMHAQEQNEAADPEHRRTSFFPTPADQGILTLRTWFKQFAEGGPATNTLYSEGVETTSDEQLYDRWHRHTKLCPSCRHSVDRLANAQKLCQRLAIVSAVLGAVMLLLPILPLRVSLGCLVISIFSLLGYQGLSQLQHRFMSSIPQQGSPKITLYAE</sequence>
<evidence type="ECO:0000259" key="11">
    <source>
        <dbReference type="PROSITE" id="PS51296"/>
    </source>
</evidence>
<accession>A8ZK76</accession>
<dbReference type="OrthoDB" id="477744at2"/>
<evidence type="ECO:0000256" key="8">
    <source>
        <dbReference type="ARBA" id="ARBA00023004"/>
    </source>
</evidence>
<dbReference type="Proteomes" id="UP000000268">
    <property type="component" value="Plasmid pREB1"/>
</dbReference>
<feature type="domain" description="Rieske" evidence="11">
    <location>
        <begin position="34"/>
        <end position="144"/>
    </location>
</feature>
<evidence type="ECO:0000256" key="2">
    <source>
        <dbReference type="ARBA" id="ARBA00022692"/>
    </source>
</evidence>
<evidence type="ECO:0000256" key="9">
    <source>
        <dbReference type="ARBA" id="ARBA00023014"/>
    </source>
</evidence>
<evidence type="ECO:0000256" key="10">
    <source>
        <dbReference type="ARBA" id="ARBA00023136"/>
    </source>
</evidence>
<reference evidence="12 13" key="1">
    <citation type="journal article" date="2008" name="Proc. Natl. Acad. Sci. U.S.A.">
        <title>Niche adaptation and genome expansion in the chlorophyll d-producing cyanobacterium Acaryochloris marina.</title>
        <authorList>
            <person name="Swingley W.D."/>
            <person name="Chen M."/>
            <person name="Cheung P.C."/>
            <person name="Conrad A.L."/>
            <person name="Dejesa L.C."/>
            <person name="Hao J."/>
            <person name="Honchak B.M."/>
            <person name="Karbach L.E."/>
            <person name="Kurdoglu A."/>
            <person name="Lahiri S."/>
            <person name="Mastrian S.D."/>
            <person name="Miyashita H."/>
            <person name="Page L."/>
            <person name="Ramakrishna P."/>
            <person name="Satoh S."/>
            <person name="Sattley W.M."/>
            <person name="Shimada Y."/>
            <person name="Taylor H.L."/>
            <person name="Tomo T."/>
            <person name="Tsuchiya T."/>
            <person name="Wang Z.T."/>
            <person name="Raymond J."/>
            <person name="Mimuro M."/>
            <person name="Blankenship R.E."/>
            <person name="Touchman J.W."/>
        </authorList>
    </citation>
    <scope>NUCLEOTIDE SEQUENCE [LARGE SCALE GENOMIC DNA]</scope>
    <source>
        <strain evidence="13">MBIC 11017</strain>
        <plasmid evidence="13">Plasmid pREB1</plasmid>
    </source>
</reference>
<dbReference type="GO" id="GO:0046872">
    <property type="term" value="F:metal ion binding"/>
    <property type="evidence" value="ECO:0007669"/>
    <property type="project" value="UniProtKB-KW"/>
</dbReference>
<dbReference type="Gene3D" id="2.102.10.10">
    <property type="entry name" value="Rieske [2Fe-2S] iron-sulphur domain"/>
    <property type="match status" value="1"/>
</dbReference>
<dbReference type="GO" id="GO:0016705">
    <property type="term" value="F:oxidoreductase activity, acting on paired donors, with incorporation or reduction of molecular oxygen"/>
    <property type="evidence" value="ECO:0007669"/>
    <property type="project" value="UniProtKB-ARBA"/>
</dbReference>
<dbReference type="KEGG" id="amr:AM1_A0067"/>